<dbReference type="InterPro" id="IPR036291">
    <property type="entry name" value="NAD(P)-bd_dom_sf"/>
</dbReference>
<organism evidence="2 3">
    <name type="scientific">Dyadobacter arcticus</name>
    <dbReference type="NCBI Taxonomy" id="1078754"/>
    <lineage>
        <taxon>Bacteria</taxon>
        <taxon>Pseudomonadati</taxon>
        <taxon>Bacteroidota</taxon>
        <taxon>Cytophagia</taxon>
        <taxon>Cytophagales</taxon>
        <taxon>Spirosomataceae</taxon>
        <taxon>Dyadobacter</taxon>
    </lineage>
</organism>
<dbReference type="InterPro" id="IPR016040">
    <property type="entry name" value="NAD(P)-bd_dom"/>
</dbReference>
<gene>
    <name evidence="2" type="ORF">FHS68_003378</name>
</gene>
<dbReference type="PANTHER" id="PTHR43162">
    <property type="match status" value="1"/>
</dbReference>
<evidence type="ECO:0000259" key="1">
    <source>
        <dbReference type="Pfam" id="PF13460"/>
    </source>
</evidence>
<dbReference type="InterPro" id="IPR051604">
    <property type="entry name" value="Ergot_Alk_Oxidoreductase"/>
</dbReference>
<evidence type="ECO:0000313" key="2">
    <source>
        <dbReference type="EMBL" id="NIJ54196.1"/>
    </source>
</evidence>
<accession>A0ABX0UMG4</accession>
<proteinExistence type="predicted"/>
<evidence type="ECO:0000313" key="3">
    <source>
        <dbReference type="Proteomes" id="UP001179181"/>
    </source>
</evidence>
<dbReference type="PANTHER" id="PTHR43162:SF1">
    <property type="entry name" value="PRESTALK A DIFFERENTIATION PROTEIN A"/>
    <property type="match status" value="1"/>
</dbReference>
<feature type="domain" description="NAD(P)-binding" evidence="1">
    <location>
        <begin position="7"/>
        <end position="114"/>
    </location>
</feature>
<dbReference type="Gene3D" id="3.40.50.720">
    <property type="entry name" value="NAD(P)-binding Rossmann-like Domain"/>
    <property type="match status" value="1"/>
</dbReference>
<dbReference type="SUPFAM" id="SSF51735">
    <property type="entry name" value="NAD(P)-binding Rossmann-fold domains"/>
    <property type="match status" value="1"/>
</dbReference>
<dbReference type="Pfam" id="PF13460">
    <property type="entry name" value="NAD_binding_10"/>
    <property type="match status" value="1"/>
</dbReference>
<dbReference type="RefSeq" id="WP_167272034.1">
    <property type="nucleotide sequence ID" value="NZ_JAASQJ010000003.1"/>
</dbReference>
<sequence length="299" mass="32494">MKIVLTGSLGHISKPLTEELLQNGHSVTAISSNPERQKTIETLGAKAAIGSFEDVDFLANTFTGADAVYTMVSAKSYFDPEFDLLEYYRMLGRNYAGAIARSGVKRVVNLSTIGGHLATGNGILVGAHNVELTLNALPADVSITHMRPVSFFYNLYGYVPMIKATGTIATNYGADRMIPWVSPFDIAEAVADEIQTSFTGRRVRYVASEELTGEESARIIGPAIGMPDLKWVLISSEESLSQLITAGMNKEIATGLVEMYEALYTGVLAEDYVRNRPAVMGKVKLADFAKEFADAFKQN</sequence>
<keyword evidence="3" id="KW-1185">Reference proteome</keyword>
<comment type="caution">
    <text evidence="2">The sequence shown here is derived from an EMBL/GenBank/DDBJ whole genome shotgun (WGS) entry which is preliminary data.</text>
</comment>
<protein>
    <submittedName>
        <fullName evidence="2">Uncharacterized protein YbjT (DUF2867 family)</fullName>
    </submittedName>
</protein>
<name>A0ABX0UMG4_9BACT</name>
<dbReference type="Gene3D" id="3.90.25.10">
    <property type="entry name" value="UDP-galactose 4-epimerase, domain 1"/>
    <property type="match status" value="1"/>
</dbReference>
<reference evidence="2 3" key="1">
    <citation type="submission" date="2020-03" db="EMBL/GenBank/DDBJ databases">
        <title>Genomic Encyclopedia of Type Strains, Phase IV (KMG-IV): sequencing the most valuable type-strain genomes for metagenomic binning, comparative biology and taxonomic classification.</title>
        <authorList>
            <person name="Goeker M."/>
        </authorList>
    </citation>
    <scope>NUCLEOTIDE SEQUENCE [LARGE SCALE GENOMIC DNA]</scope>
    <source>
        <strain evidence="2 3">DSM 102865</strain>
    </source>
</reference>
<dbReference type="EMBL" id="JAASQJ010000003">
    <property type="protein sequence ID" value="NIJ54196.1"/>
    <property type="molecule type" value="Genomic_DNA"/>
</dbReference>
<dbReference type="Proteomes" id="UP001179181">
    <property type="component" value="Unassembled WGS sequence"/>
</dbReference>